<dbReference type="InterPro" id="IPR018101">
    <property type="entry name" value="Transl_elong_Ts_CS"/>
</dbReference>
<dbReference type="HAMAP" id="MF_00050">
    <property type="entry name" value="EF_Ts"/>
    <property type="match status" value="1"/>
</dbReference>
<evidence type="ECO:0000256" key="7">
    <source>
        <dbReference type="RuleBase" id="RU000642"/>
    </source>
</evidence>
<keyword evidence="11" id="KW-1185">Reference proteome</keyword>
<dbReference type="Gene3D" id="1.10.286.20">
    <property type="match status" value="1"/>
</dbReference>
<comment type="similarity">
    <text evidence="1 6 7">Belongs to the EF-Ts family.</text>
</comment>
<comment type="subcellular location">
    <subcellularLocation>
        <location evidence="6 8">Cytoplasm</location>
    </subcellularLocation>
</comment>
<accession>A0AA37DFR9</accession>
<dbReference type="InterPro" id="IPR036402">
    <property type="entry name" value="EF-Ts_dimer_sf"/>
</dbReference>
<dbReference type="RefSeq" id="WP_009533721.1">
    <property type="nucleotide sequence ID" value="NZ_CALJAI010000009.1"/>
</dbReference>
<dbReference type="GO" id="GO:0005737">
    <property type="term" value="C:cytoplasm"/>
    <property type="evidence" value="ECO:0007669"/>
    <property type="project" value="UniProtKB-SubCell"/>
</dbReference>
<dbReference type="InterPro" id="IPR001816">
    <property type="entry name" value="Transl_elong_EFTs/EF1B"/>
</dbReference>
<evidence type="ECO:0000256" key="8">
    <source>
        <dbReference type="RuleBase" id="RU000643"/>
    </source>
</evidence>
<dbReference type="InterPro" id="IPR014039">
    <property type="entry name" value="Transl_elong_EFTs/EF1B_dimer"/>
</dbReference>
<dbReference type="InterPro" id="IPR009060">
    <property type="entry name" value="UBA-like_sf"/>
</dbReference>
<dbReference type="Proteomes" id="UP000018466">
    <property type="component" value="Unassembled WGS sequence"/>
</dbReference>
<reference evidence="10 11" key="1">
    <citation type="submission" date="2011-10" db="EMBL/GenBank/DDBJ databases">
        <title>The Genome Sequence of Lachnospiraceae bacterium ACC2.</title>
        <authorList>
            <consortium name="The Broad Institute Genome Sequencing Platform"/>
            <person name="Earl A."/>
            <person name="Ward D."/>
            <person name="Feldgarden M."/>
            <person name="Gevers D."/>
            <person name="Sizova M."/>
            <person name="Hazen A."/>
            <person name="Epstein S."/>
            <person name="Young S.K."/>
            <person name="Zeng Q."/>
            <person name="Gargeya S."/>
            <person name="Fitzgerald M."/>
            <person name="Haas B."/>
            <person name="Abouelleil A."/>
            <person name="Alvarado L."/>
            <person name="Arachchi H.M."/>
            <person name="Berlin A."/>
            <person name="Brown A."/>
            <person name="Chapman S.B."/>
            <person name="Chen Z."/>
            <person name="Dunbar C."/>
            <person name="Freedman E."/>
            <person name="Gearin G."/>
            <person name="Goldberg J."/>
            <person name="Griggs A."/>
            <person name="Gujja S."/>
            <person name="Heiman D."/>
            <person name="Howarth C."/>
            <person name="Larson L."/>
            <person name="Lui A."/>
            <person name="MacDonald P.J.P."/>
            <person name="Montmayeur A."/>
            <person name="Murphy C."/>
            <person name="Neiman D."/>
            <person name="Pearson M."/>
            <person name="Priest M."/>
            <person name="Roberts A."/>
            <person name="Saif S."/>
            <person name="Shea T."/>
            <person name="Shenoy N."/>
            <person name="Sisk P."/>
            <person name="Stolte C."/>
            <person name="Sykes S."/>
            <person name="Wortman J."/>
            <person name="Nusbaum C."/>
            <person name="Birren B."/>
        </authorList>
    </citation>
    <scope>NUCLEOTIDE SEQUENCE [LARGE SCALE GENOMIC DNA]</scope>
    <source>
        <strain evidence="10 11">ACC2</strain>
    </source>
</reference>
<dbReference type="FunFam" id="1.10.8.10:FF:000001">
    <property type="entry name" value="Elongation factor Ts"/>
    <property type="match status" value="1"/>
</dbReference>
<evidence type="ECO:0000256" key="2">
    <source>
        <dbReference type="ARBA" id="ARBA00016956"/>
    </source>
</evidence>
<sequence>MGAITAAMVKELRELTGAGMMDSKKALAAVEGDMEKAIEFLREKGLAGAQKKASRIAAEGMVAVLVSEDGKKGVAVEVNAETDFVAKNEKFRTYVGEVAQQALNTDATDLEGFLAEPWTADPSLTVKEELSSMISVIGEKLDIRRFRQLKEENGFVESYVHAGGKIGVLLAVETDVVNDAVKEMAKNVAMQVAALKPLYTSDAEVDADYLEKEREILAAQIKNDPKMANKPEKVIEGAVQGRLQKELKEICLLDQVYVKAEDGKQNVASYVASVAKANQAHITIKTFVRYETGEGLEHKSENFAEEVAKQMQG</sequence>
<dbReference type="NCBIfam" id="TIGR00116">
    <property type="entry name" value="tsf"/>
    <property type="match status" value="1"/>
</dbReference>
<dbReference type="CDD" id="cd14275">
    <property type="entry name" value="UBA_EF-Ts"/>
    <property type="match status" value="1"/>
</dbReference>
<organism evidence="10 11">
    <name type="scientific">Stomatobaculum longum</name>
    <dbReference type="NCBI Taxonomy" id="796942"/>
    <lineage>
        <taxon>Bacteria</taxon>
        <taxon>Bacillati</taxon>
        <taxon>Bacillota</taxon>
        <taxon>Clostridia</taxon>
        <taxon>Lachnospirales</taxon>
        <taxon>Lachnospiraceae</taxon>
        <taxon>Stomatobaculum</taxon>
    </lineage>
</organism>
<keyword evidence="6" id="KW-0963">Cytoplasm</keyword>
<name>A0AA37DFR9_9FIRM</name>
<dbReference type="GO" id="GO:0003746">
    <property type="term" value="F:translation elongation factor activity"/>
    <property type="evidence" value="ECO:0007669"/>
    <property type="project" value="UniProtKB-UniRule"/>
</dbReference>
<feature type="domain" description="Translation elongation factor EFTs/EF1B dimerisation" evidence="9">
    <location>
        <begin position="73"/>
        <end position="294"/>
    </location>
</feature>
<protein>
    <recommendedName>
        <fullName evidence="2 6">Elongation factor Ts</fullName>
        <shortName evidence="6">EF-Ts</shortName>
    </recommendedName>
</protein>
<evidence type="ECO:0000313" key="11">
    <source>
        <dbReference type="Proteomes" id="UP000018466"/>
    </source>
</evidence>
<comment type="caution">
    <text evidence="10">The sequence shown here is derived from an EMBL/GenBank/DDBJ whole genome shotgun (WGS) entry which is preliminary data.</text>
</comment>
<keyword evidence="3 6" id="KW-0251">Elongation factor</keyword>
<dbReference type="SUPFAM" id="SSF54713">
    <property type="entry name" value="Elongation factor Ts (EF-Ts), dimerisation domain"/>
    <property type="match status" value="2"/>
</dbReference>
<dbReference type="GeneID" id="86941620"/>
<dbReference type="PROSITE" id="PS01127">
    <property type="entry name" value="EF_TS_2"/>
    <property type="match status" value="1"/>
</dbReference>
<evidence type="ECO:0000256" key="4">
    <source>
        <dbReference type="ARBA" id="ARBA00022917"/>
    </source>
</evidence>
<dbReference type="PANTHER" id="PTHR11741:SF0">
    <property type="entry name" value="ELONGATION FACTOR TS, MITOCHONDRIAL"/>
    <property type="match status" value="1"/>
</dbReference>
<evidence type="ECO:0000256" key="3">
    <source>
        <dbReference type="ARBA" id="ARBA00022768"/>
    </source>
</evidence>
<dbReference type="SUPFAM" id="SSF46934">
    <property type="entry name" value="UBA-like"/>
    <property type="match status" value="1"/>
</dbReference>
<dbReference type="Pfam" id="PF00889">
    <property type="entry name" value="EF_TS"/>
    <property type="match status" value="1"/>
</dbReference>
<evidence type="ECO:0000256" key="1">
    <source>
        <dbReference type="ARBA" id="ARBA00005532"/>
    </source>
</evidence>
<keyword evidence="4 6" id="KW-0648">Protein biosynthesis</keyword>
<dbReference type="AlphaFoldDB" id="A0AA37DFR9"/>
<evidence type="ECO:0000313" key="10">
    <source>
        <dbReference type="EMBL" id="EHO15992.1"/>
    </source>
</evidence>
<dbReference type="Gene3D" id="3.30.479.20">
    <property type="entry name" value="Elongation factor Ts, dimerisation domain"/>
    <property type="match status" value="2"/>
</dbReference>
<dbReference type="PROSITE" id="PS01126">
    <property type="entry name" value="EF_TS_1"/>
    <property type="match status" value="1"/>
</dbReference>
<evidence type="ECO:0000256" key="6">
    <source>
        <dbReference type="HAMAP-Rule" id="MF_00050"/>
    </source>
</evidence>
<gene>
    <name evidence="6" type="primary">tsf</name>
    <name evidence="10" type="ORF">HMPREF9623_01903</name>
</gene>
<dbReference type="Gene3D" id="1.10.8.10">
    <property type="entry name" value="DNA helicase RuvA subunit, C-terminal domain"/>
    <property type="match status" value="1"/>
</dbReference>
<feature type="region of interest" description="Involved in Mg(2+) ion dislocation from EF-Tu" evidence="6">
    <location>
        <begin position="82"/>
        <end position="85"/>
    </location>
</feature>
<evidence type="ECO:0000256" key="5">
    <source>
        <dbReference type="ARBA" id="ARBA00025453"/>
    </source>
</evidence>
<evidence type="ECO:0000259" key="9">
    <source>
        <dbReference type="Pfam" id="PF00889"/>
    </source>
</evidence>
<proteinExistence type="inferred from homology"/>
<comment type="function">
    <text evidence="5 6 7">Associates with the EF-Tu.GDP complex and induces the exchange of GDP to GTP. It remains bound to the aminoacyl-tRNA.EF-Tu.GTP complex up to the GTP hydrolysis stage on the ribosome.</text>
</comment>
<dbReference type="EMBL" id="AGEL01000014">
    <property type="protein sequence ID" value="EHO15992.1"/>
    <property type="molecule type" value="Genomic_DNA"/>
</dbReference>
<dbReference type="PANTHER" id="PTHR11741">
    <property type="entry name" value="ELONGATION FACTOR TS"/>
    <property type="match status" value="1"/>
</dbReference>